<dbReference type="EMBL" id="BMAO01035083">
    <property type="protein sequence ID" value="GFR01083.1"/>
    <property type="molecule type" value="Genomic_DNA"/>
</dbReference>
<dbReference type="Proteomes" id="UP000887116">
    <property type="component" value="Unassembled WGS sequence"/>
</dbReference>
<evidence type="ECO:0000313" key="1">
    <source>
        <dbReference type="EMBL" id="GFR01083.1"/>
    </source>
</evidence>
<comment type="caution">
    <text evidence="1">The sequence shown here is derived from an EMBL/GenBank/DDBJ whole genome shotgun (WGS) entry which is preliminary data.</text>
</comment>
<keyword evidence="2" id="KW-1185">Reference proteome</keyword>
<dbReference type="AlphaFoldDB" id="A0A8X6GCJ9"/>
<name>A0A8X6GCJ9_TRICU</name>
<sequence length="86" mass="9264">MLVSITRQEEWKFLSQEKSHRLIPGVGVGGDDGLLSGILFPPVPPTPPIIPPLIRHSEGAAASFSSLSLLMEGVKKAGNTIRLENY</sequence>
<accession>A0A8X6GCJ9</accession>
<evidence type="ECO:0000313" key="2">
    <source>
        <dbReference type="Proteomes" id="UP000887116"/>
    </source>
</evidence>
<reference evidence="1" key="1">
    <citation type="submission" date="2020-07" db="EMBL/GenBank/DDBJ databases">
        <title>Multicomponent nature underlies the extraordinary mechanical properties of spider dragline silk.</title>
        <authorList>
            <person name="Kono N."/>
            <person name="Nakamura H."/>
            <person name="Mori M."/>
            <person name="Yoshida Y."/>
            <person name="Ohtoshi R."/>
            <person name="Malay A.D."/>
            <person name="Moran D.A.P."/>
            <person name="Tomita M."/>
            <person name="Numata K."/>
            <person name="Arakawa K."/>
        </authorList>
    </citation>
    <scope>NUCLEOTIDE SEQUENCE</scope>
</reference>
<gene>
    <name evidence="1" type="ORF">TNCT_322891</name>
</gene>
<protein>
    <submittedName>
        <fullName evidence="1">Uncharacterized protein</fullName>
    </submittedName>
</protein>
<proteinExistence type="predicted"/>
<organism evidence="1 2">
    <name type="scientific">Trichonephila clavata</name>
    <name type="common">Joro spider</name>
    <name type="synonym">Nephila clavata</name>
    <dbReference type="NCBI Taxonomy" id="2740835"/>
    <lineage>
        <taxon>Eukaryota</taxon>
        <taxon>Metazoa</taxon>
        <taxon>Ecdysozoa</taxon>
        <taxon>Arthropoda</taxon>
        <taxon>Chelicerata</taxon>
        <taxon>Arachnida</taxon>
        <taxon>Araneae</taxon>
        <taxon>Araneomorphae</taxon>
        <taxon>Entelegynae</taxon>
        <taxon>Araneoidea</taxon>
        <taxon>Nephilidae</taxon>
        <taxon>Trichonephila</taxon>
    </lineage>
</organism>